<dbReference type="SUPFAM" id="SSF53474">
    <property type="entry name" value="alpha/beta-Hydrolases"/>
    <property type="match status" value="1"/>
</dbReference>
<dbReference type="GO" id="GO:0016787">
    <property type="term" value="F:hydrolase activity"/>
    <property type="evidence" value="ECO:0007669"/>
    <property type="project" value="UniProtKB-KW"/>
</dbReference>
<reference evidence="2" key="1">
    <citation type="journal article" date="2019" name="Int. J. Syst. Evol. Microbiol.">
        <title>The Global Catalogue of Microorganisms (GCM) 10K type strain sequencing project: providing services to taxonomists for standard genome sequencing and annotation.</title>
        <authorList>
            <consortium name="The Broad Institute Genomics Platform"/>
            <consortium name="The Broad Institute Genome Sequencing Center for Infectious Disease"/>
            <person name="Wu L."/>
            <person name="Ma J."/>
        </authorList>
    </citation>
    <scope>NUCLEOTIDE SEQUENCE [LARGE SCALE GENOMIC DNA]</scope>
    <source>
        <strain evidence="2">CCUG 43117</strain>
    </source>
</reference>
<name>A0ABW0P9I7_9HYPH</name>
<gene>
    <name evidence="1" type="ORF">ACFPN9_28405</name>
</gene>
<evidence type="ECO:0000313" key="2">
    <source>
        <dbReference type="Proteomes" id="UP001596060"/>
    </source>
</evidence>
<protein>
    <submittedName>
        <fullName evidence="1">Alpha/beta hydrolase</fullName>
    </submittedName>
</protein>
<keyword evidence="2" id="KW-1185">Reference proteome</keyword>
<dbReference type="Proteomes" id="UP001596060">
    <property type="component" value="Unassembled WGS sequence"/>
</dbReference>
<organism evidence="1 2">
    <name type="scientific">Bosea massiliensis</name>
    <dbReference type="NCBI Taxonomy" id="151419"/>
    <lineage>
        <taxon>Bacteria</taxon>
        <taxon>Pseudomonadati</taxon>
        <taxon>Pseudomonadota</taxon>
        <taxon>Alphaproteobacteria</taxon>
        <taxon>Hyphomicrobiales</taxon>
        <taxon>Boseaceae</taxon>
        <taxon>Bosea</taxon>
    </lineage>
</organism>
<sequence length="290" mass="31491">MTTATLNPPTGRSTLPFVDARHPERPLTVNCYRPERHRPNDPVVVVQHGMMRNGDDYRDFWIDAAEKHNLLIVAPTFPDAVYPKAEGYNNGLVVGPDSSVAPREDWLYAVPARVLEALRAGGVIDRPVIRIFGHSAGGQFVHRMLATQGFGPFEAAIAANSGWYTLPTLDKPFPEGLGGLGLDEAALLRWLASPMIILAGDRDIATDDPNLPSQPEALAQGPHRFARSHRMIELGRAEAQRRGAPCNWVHIEVPGIGHDGEAMSHAAAAYWFEGRIPEAAVAGAPARTVA</sequence>
<dbReference type="RefSeq" id="WP_066720745.1">
    <property type="nucleotide sequence ID" value="NZ_JBHSLU010000148.1"/>
</dbReference>
<keyword evidence="1" id="KW-0378">Hydrolase</keyword>
<dbReference type="EMBL" id="JBHSLU010000148">
    <property type="protein sequence ID" value="MFC5509155.1"/>
    <property type="molecule type" value="Genomic_DNA"/>
</dbReference>
<accession>A0ABW0P9I7</accession>
<evidence type="ECO:0000313" key="1">
    <source>
        <dbReference type="EMBL" id="MFC5509155.1"/>
    </source>
</evidence>
<comment type="caution">
    <text evidence="1">The sequence shown here is derived from an EMBL/GenBank/DDBJ whole genome shotgun (WGS) entry which is preliminary data.</text>
</comment>
<proteinExistence type="predicted"/>
<dbReference type="InterPro" id="IPR029058">
    <property type="entry name" value="AB_hydrolase_fold"/>
</dbReference>
<dbReference type="Gene3D" id="3.40.50.1820">
    <property type="entry name" value="alpha/beta hydrolase"/>
    <property type="match status" value="1"/>
</dbReference>